<evidence type="ECO:0000313" key="3">
    <source>
        <dbReference type="Proteomes" id="UP001597296"/>
    </source>
</evidence>
<reference evidence="3" key="1">
    <citation type="journal article" date="2019" name="Int. J. Syst. Evol. Microbiol.">
        <title>The Global Catalogue of Microorganisms (GCM) 10K type strain sequencing project: providing services to taxonomists for standard genome sequencing and annotation.</title>
        <authorList>
            <consortium name="The Broad Institute Genomics Platform"/>
            <consortium name="The Broad Institute Genome Sequencing Center for Infectious Disease"/>
            <person name="Wu L."/>
            <person name="Ma J."/>
        </authorList>
    </citation>
    <scope>NUCLEOTIDE SEQUENCE [LARGE SCALE GENOMIC DNA]</scope>
    <source>
        <strain evidence="3">KCTC 15012</strain>
    </source>
</reference>
<feature type="compositionally biased region" description="Pro residues" evidence="1">
    <location>
        <begin position="38"/>
        <end position="61"/>
    </location>
</feature>
<protein>
    <recommendedName>
        <fullName evidence="4">Tetratricopeptide repeat-containing protein</fullName>
    </recommendedName>
</protein>
<dbReference type="EMBL" id="JBHUIY010000020">
    <property type="protein sequence ID" value="MFD2234338.1"/>
    <property type="molecule type" value="Genomic_DNA"/>
</dbReference>
<sequence>MSKEDEAQKRAERLKRARALAARGGASGPTGPSSGPSVPAPPAPPASPPAPAVPGAPPKPEPGVWGDAPARPGANALVESAQASSSLTAASADATRSLRASLLDMITGLLKPRSAPSLPVPVVLPPPEPPLLTVLLAALDGDSDGTAATQLFQVLTARPQFKVKPLAKLFQLPGFDDPTLVTTVAMNTRHTVVEAEGDLLLWGELTADGYALRLTTPSGEDDRFGPPTRIELPREIDDTAANLLFAALLAAAEPGGESRRAALRRLLLPAAQAIEPLAQRPPVALTMPQQRSVQVIYGHVAATLSTLVGAEQAGPWADRAVTAYRQAARRLGRTDPAWEGGLLHRAVAGVIAAKADRAKDPAPLLEESITEWRAAAEAIPRAMMPQDWASIQTRLGAALFRLDLMTGRIELLREALQTLQSTLQVYTRTETPNRWADVMHTLAQVLEVYGDQLRSVEVLERAVEACHQVLEIRTRDRTPLTWASIQNTLGSTLFLLDRHSSEGAGHLAEAEVALMGALEVFQLYRARRPAKVAARNLDHVRRLIESRRNRAVVEPHWLHERSR</sequence>
<dbReference type="Proteomes" id="UP001597296">
    <property type="component" value="Unassembled WGS sequence"/>
</dbReference>
<dbReference type="RefSeq" id="WP_377316457.1">
    <property type="nucleotide sequence ID" value="NZ_JBHUIY010000020.1"/>
</dbReference>
<evidence type="ECO:0008006" key="4">
    <source>
        <dbReference type="Google" id="ProtNLM"/>
    </source>
</evidence>
<evidence type="ECO:0000256" key="1">
    <source>
        <dbReference type="SAM" id="MobiDB-lite"/>
    </source>
</evidence>
<keyword evidence="3" id="KW-1185">Reference proteome</keyword>
<feature type="compositionally biased region" description="Low complexity" evidence="1">
    <location>
        <begin position="19"/>
        <end position="37"/>
    </location>
</feature>
<accession>A0ABW5CE66</accession>
<gene>
    <name evidence="2" type="ORF">ACFSNB_11030</name>
</gene>
<dbReference type="Gene3D" id="1.25.40.10">
    <property type="entry name" value="Tetratricopeptide repeat domain"/>
    <property type="match status" value="1"/>
</dbReference>
<organism evidence="2 3">
    <name type="scientific">Phaeospirillum tilakii</name>
    <dbReference type="NCBI Taxonomy" id="741673"/>
    <lineage>
        <taxon>Bacteria</taxon>
        <taxon>Pseudomonadati</taxon>
        <taxon>Pseudomonadota</taxon>
        <taxon>Alphaproteobacteria</taxon>
        <taxon>Rhodospirillales</taxon>
        <taxon>Rhodospirillaceae</taxon>
        <taxon>Phaeospirillum</taxon>
    </lineage>
</organism>
<feature type="region of interest" description="Disordered" evidence="1">
    <location>
        <begin position="1"/>
        <end position="72"/>
    </location>
</feature>
<proteinExistence type="predicted"/>
<evidence type="ECO:0000313" key="2">
    <source>
        <dbReference type="EMBL" id="MFD2234338.1"/>
    </source>
</evidence>
<dbReference type="SUPFAM" id="SSF48452">
    <property type="entry name" value="TPR-like"/>
    <property type="match status" value="1"/>
</dbReference>
<comment type="caution">
    <text evidence="2">The sequence shown here is derived from an EMBL/GenBank/DDBJ whole genome shotgun (WGS) entry which is preliminary data.</text>
</comment>
<dbReference type="InterPro" id="IPR011990">
    <property type="entry name" value="TPR-like_helical_dom_sf"/>
</dbReference>
<name>A0ABW5CE66_9PROT</name>
<feature type="compositionally biased region" description="Basic and acidic residues" evidence="1">
    <location>
        <begin position="1"/>
        <end position="11"/>
    </location>
</feature>